<protein>
    <recommendedName>
        <fullName evidence="4">Spore coat protein U domain-containing protein</fullName>
    </recommendedName>
</protein>
<proteinExistence type="predicted"/>
<gene>
    <name evidence="2" type="ORF">DEIGR_101694</name>
</gene>
<feature type="chain" id="PRO_5007086561" description="Spore coat protein U domain-containing protein" evidence="1">
    <location>
        <begin position="19"/>
        <end position="180"/>
    </location>
</feature>
<dbReference type="EMBL" id="BCMS01000001">
    <property type="protein sequence ID" value="GAQ21667.1"/>
    <property type="molecule type" value="Genomic_DNA"/>
</dbReference>
<dbReference type="OrthoDB" id="73719at2"/>
<reference evidence="3" key="1">
    <citation type="submission" date="2015-11" db="EMBL/GenBank/DDBJ databases">
        <title>Draft Genome Sequence of the Radioresistant Bacterium Deinococcus grandis, Isolated from Freshwater Fish in Japan.</title>
        <authorList>
            <person name="Satoh K."/>
            <person name="Onodera T."/>
            <person name="Omoso K."/>
            <person name="Takeda-Yano K."/>
            <person name="Katayama T."/>
            <person name="Oono Y."/>
            <person name="Narumi I."/>
        </authorList>
    </citation>
    <scope>NUCLEOTIDE SEQUENCE [LARGE SCALE GENOMIC DNA]</scope>
    <source>
        <strain evidence="3">ATCC 43672</strain>
    </source>
</reference>
<comment type="caution">
    <text evidence="2">The sequence shown here is derived from an EMBL/GenBank/DDBJ whole genome shotgun (WGS) entry which is preliminary data.</text>
</comment>
<dbReference type="AlphaFoldDB" id="A0A100HJA4"/>
<organism evidence="2 3">
    <name type="scientific">Deinococcus grandis</name>
    <dbReference type="NCBI Taxonomy" id="57498"/>
    <lineage>
        <taxon>Bacteria</taxon>
        <taxon>Thermotogati</taxon>
        <taxon>Deinococcota</taxon>
        <taxon>Deinococci</taxon>
        <taxon>Deinococcales</taxon>
        <taxon>Deinococcaceae</taxon>
        <taxon>Deinococcus</taxon>
    </lineage>
</organism>
<evidence type="ECO:0000313" key="2">
    <source>
        <dbReference type="EMBL" id="GAQ21667.1"/>
    </source>
</evidence>
<evidence type="ECO:0000313" key="3">
    <source>
        <dbReference type="Proteomes" id="UP000056209"/>
    </source>
</evidence>
<evidence type="ECO:0000256" key="1">
    <source>
        <dbReference type="SAM" id="SignalP"/>
    </source>
</evidence>
<feature type="signal peptide" evidence="1">
    <location>
        <begin position="1"/>
        <end position="18"/>
    </location>
</feature>
<keyword evidence="1" id="KW-0732">Signal</keyword>
<sequence>MKRTALLLAALNLGIVQAQQGASVTLHPAVEVANVCAMGDENLNGMNVDGPAAYPAFAYNALDGDGGGAETPVLKIHCTAGTAITLGIAASGGGSDSLAPTALPNNVNSTFDGLIYLQMPGSGSVPLKAKWKVRVNTNPSSSATTPDRYAGWLKMTAPDGQWGVPAGTYTGTLAITVSYN</sequence>
<name>A0A100HJA4_9DEIO</name>
<evidence type="ECO:0008006" key="4">
    <source>
        <dbReference type="Google" id="ProtNLM"/>
    </source>
</evidence>
<dbReference type="RefSeq" id="WP_153013681.1">
    <property type="nucleotide sequence ID" value="NZ_BCMS01000001.1"/>
</dbReference>
<keyword evidence="3" id="KW-1185">Reference proteome</keyword>
<accession>A0A100HJA4</accession>
<dbReference type="Proteomes" id="UP000056209">
    <property type="component" value="Unassembled WGS sequence"/>
</dbReference>